<dbReference type="eggNOG" id="ENOG5033WKC">
    <property type="taxonomic scope" value="Bacteria"/>
</dbReference>
<evidence type="ECO:0000313" key="2">
    <source>
        <dbReference type="EMBL" id="KHE90267.1"/>
    </source>
</evidence>
<evidence type="ECO:0000256" key="1">
    <source>
        <dbReference type="SAM" id="Phobius"/>
    </source>
</evidence>
<keyword evidence="1" id="KW-1133">Transmembrane helix</keyword>
<accession>A0A0B0EAD1</accession>
<name>A0A0B0EAD1_9BACT</name>
<evidence type="ECO:0000313" key="3">
    <source>
        <dbReference type="Proteomes" id="UP000030652"/>
    </source>
</evidence>
<comment type="caution">
    <text evidence="2">The sequence shown here is derived from an EMBL/GenBank/DDBJ whole genome shotgun (WGS) entry which is preliminary data.</text>
</comment>
<protein>
    <recommendedName>
        <fullName evidence="4">Cell division protein FtsQ</fullName>
    </recommendedName>
</protein>
<gene>
    <name evidence="2" type="ORF">SCABRO_03994</name>
</gene>
<keyword evidence="1" id="KW-0472">Membrane</keyword>
<sequence length="306" mass="35651">MKKLLKVQYDKVVDKIRADIETAKPYFEKMRKASIRFLLKVALVVVVVFSIVWLGKFGWKRLTNQDIFMVSPATFLFETPDWATDAFVHEINNIHGLKDKYNIFEKDLTKKIVDVYESSPLISKVNYVQRELPNRLKMKFELRRPVAMVKRKNKKYLVGKDCVRLPDEFYNYPEEGDPIYIISRKSVKVPGYGEKWKDRSIEDGIILLNYLKHNKIDKLLKIASIDVSKIGGRHKEGKIGVELWTKDGAKIIWGFSASSGQVNELSNYEKLQNLLSVALEEGADLEDMEYVDVRWKKPLAKRINFR</sequence>
<reference evidence="2 3" key="1">
    <citation type="submission" date="2014-10" db="EMBL/GenBank/DDBJ databases">
        <title>Draft genome of anammox bacterium scalindua brodae, obtained using differential coverage binning of sequence data from two enrichment reactors.</title>
        <authorList>
            <person name="Speth D.R."/>
            <person name="Russ L."/>
            <person name="Kartal B."/>
            <person name="Op den Camp H.J."/>
            <person name="Dutilh B.E."/>
            <person name="Jetten M.S."/>
        </authorList>
    </citation>
    <scope>NUCLEOTIDE SEQUENCE [LARGE SCALE GENOMIC DNA]</scope>
    <source>
        <strain evidence="2">RU1</strain>
    </source>
</reference>
<organism evidence="2 3">
    <name type="scientific">Candidatus Scalindua brodae</name>
    <dbReference type="NCBI Taxonomy" id="237368"/>
    <lineage>
        <taxon>Bacteria</taxon>
        <taxon>Pseudomonadati</taxon>
        <taxon>Planctomycetota</taxon>
        <taxon>Candidatus Brocadiia</taxon>
        <taxon>Candidatus Brocadiales</taxon>
        <taxon>Candidatus Scalinduaceae</taxon>
        <taxon>Candidatus Scalindua</taxon>
    </lineage>
</organism>
<evidence type="ECO:0008006" key="4">
    <source>
        <dbReference type="Google" id="ProtNLM"/>
    </source>
</evidence>
<dbReference type="AlphaFoldDB" id="A0A0B0EAD1"/>
<dbReference type="EMBL" id="JRYO01000272">
    <property type="protein sequence ID" value="KHE90267.1"/>
    <property type="molecule type" value="Genomic_DNA"/>
</dbReference>
<proteinExistence type="predicted"/>
<feature type="transmembrane region" description="Helical" evidence="1">
    <location>
        <begin position="37"/>
        <end position="59"/>
    </location>
</feature>
<keyword evidence="1" id="KW-0812">Transmembrane</keyword>
<dbReference type="Proteomes" id="UP000030652">
    <property type="component" value="Unassembled WGS sequence"/>
</dbReference>